<dbReference type="EMBL" id="BRYA01001490">
    <property type="protein sequence ID" value="GMI44721.1"/>
    <property type="molecule type" value="Genomic_DNA"/>
</dbReference>
<evidence type="ECO:0000256" key="3">
    <source>
        <dbReference type="PROSITE-ProRule" id="PRU00176"/>
    </source>
</evidence>
<comment type="caution">
    <text evidence="6">The sequence shown here is derived from an EMBL/GenBank/DDBJ whole genome shotgun (WGS) entry which is preliminary data.</text>
</comment>
<dbReference type="GO" id="GO:0000785">
    <property type="term" value="C:chromatin"/>
    <property type="evidence" value="ECO:0007669"/>
    <property type="project" value="TreeGrafter"/>
</dbReference>
<dbReference type="InterPro" id="IPR035979">
    <property type="entry name" value="RBD_domain_sf"/>
</dbReference>
<dbReference type="GO" id="GO:0010468">
    <property type="term" value="P:regulation of gene expression"/>
    <property type="evidence" value="ECO:0007669"/>
    <property type="project" value="TreeGrafter"/>
</dbReference>
<feature type="domain" description="RRM" evidence="5">
    <location>
        <begin position="26"/>
        <end position="104"/>
    </location>
</feature>
<feature type="domain" description="RRM" evidence="5">
    <location>
        <begin position="114"/>
        <end position="191"/>
    </location>
</feature>
<name>A0A9W7GH96_9STRA</name>
<dbReference type="InterPro" id="IPR012677">
    <property type="entry name" value="Nucleotide-bd_a/b_plait_sf"/>
</dbReference>
<evidence type="ECO:0000256" key="2">
    <source>
        <dbReference type="ARBA" id="ARBA00023242"/>
    </source>
</evidence>
<dbReference type="Pfam" id="PF00076">
    <property type="entry name" value="RRM_1"/>
    <property type="match status" value="1"/>
</dbReference>
<reference evidence="7" key="1">
    <citation type="journal article" date="2023" name="Commun. Biol.">
        <title>Genome analysis of Parmales, the sister group of diatoms, reveals the evolutionary specialization of diatoms from phago-mixotrophs to photoautotrophs.</title>
        <authorList>
            <person name="Ban H."/>
            <person name="Sato S."/>
            <person name="Yoshikawa S."/>
            <person name="Yamada K."/>
            <person name="Nakamura Y."/>
            <person name="Ichinomiya M."/>
            <person name="Sato N."/>
            <person name="Blanc-Mathieu R."/>
            <person name="Endo H."/>
            <person name="Kuwata A."/>
            <person name="Ogata H."/>
        </authorList>
    </citation>
    <scope>NUCLEOTIDE SEQUENCE [LARGE SCALE GENOMIC DNA]</scope>
</reference>
<dbReference type="AlphaFoldDB" id="A0A9W7GH96"/>
<evidence type="ECO:0000256" key="1">
    <source>
        <dbReference type="ARBA" id="ARBA00004123"/>
    </source>
</evidence>
<dbReference type="OrthoDB" id="1875751at2759"/>
<dbReference type="SUPFAM" id="SSF54928">
    <property type="entry name" value="RNA-binding domain, RBD"/>
    <property type="match status" value="1"/>
</dbReference>
<organism evidence="6 7">
    <name type="scientific">Triparma columacea</name>
    <dbReference type="NCBI Taxonomy" id="722753"/>
    <lineage>
        <taxon>Eukaryota</taxon>
        <taxon>Sar</taxon>
        <taxon>Stramenopiles</taxon>
        <taxon>Ochrophyta</taxon>
        <taxon>Bolidophyceae</taxon>
        <taxon>Parmales</taxon>
        <taxon>Triparmaceae</taxon>
        <taxon>Triparma</taxon>
    </lineage>
</organism>
<dbReference type="PANTHER" id="PTHR48033">
    <property type="entry name" value="RNA-BINDING (RRM/RBD/RNP MOTIFS) FAMILY PROTEIN"/>
    <property type="match status" value="1"/>
</dbReference>
<gene>
    <name evidence="6" type="ORF">TrCOL_g7739</name>
</gene>
<dbReference type="GO" id="GO:0005654">
    <property type="term" value="C:nucleoplasm"/>
    <property type="evidence" value="ECO:0007669"/>
    <property type="project" value="TreeGrafter"/>
</dbReference>
<keyword evidence="7" id="KW-1185">Reference proteome</keyword>
<feature type="region of interest" description="Disordered" evidence="4">
    <location>
        <begin position="187"/>
        <end position="210"/>
    </location>
</feature>
<evidence type="ECO:0000256" key="4">
    <source>
        <dbReference type="SAM" id="MobiDB-lite"/>
    </source>
</evidence>
<keyword evidence="2" id="KW-0539">Nucleus</keyword>
<comment type="subcellular location">
    <subcellularLocation>
        <location evidence="1">Nucleus</location>
    </subcellularLocation>
</comment>
<dbReference type="InterPro" id="IPR000504">
    <property type="entry name" value="RRM_dom"/>
</dbReference>
<dbReference type="PROSITE" id="PS50102">
    <property type="entry name" value="RRM"/>
    <property type="match status" value="2"/>
</dbReference>
<accession>A0A9W7GH96</accession>
<dbReference type="Gene3D" id="3.30.70.330">
    <property type="match status" value="2"/>
</dbReference>
<sequence length="210" mass="23419">MSTTTATYNSRVLGYEKKKRARHTKLTCFLGGIQADMEPSDVMHYFVKLTFDSGCRGSVLNVQLIPKKGFGFVTFDYPDAVECVLQSRYHFICGCQVEIKRKGDKGNRQQEDPLKYFIGGLDHSISSRDLGSYFASIGVEVLVPQVMMHEGKSRGFGFVTFTNQEEADRVLAMEHFIGYRGKQCQMKKASKNPNDQEEDDGGDGGKGGAK</sequence>
<keyword evidence="3" id="KW-0694">RNA-binding</keyword>
<proteinExistence type="predicted"/>
<evidence type="ECO:0000313" key="6">
    <source>
        <dbReference type="EMBL" id="GMI44721.1"/>
    </source>
</evidence>
<dbReference type="Proteomes" id="UP001165065">
    <property type="component" value="Unassembled WGS sequence"/>
</dbReference>
<dbReference type="GO" id="GO:0003723">
    <property type="term" value="F:RNA binding"/>
    <property type="evidence" value="ECO:0007669"/>
    <property type="project" value="UniProtKB-UniRule"/>
</dbReference>
<dbReference type="SMART" id="SM00360">
    <property type="entry name" value="RRM"/>
    <property type="match status" value="2"/>
</dbReference>
<evidence type="ECO:0000313" key="7">
    <source>
        <dbReference type="Proteomes" id="UP001165065"/>
    </source>
</evidence>
<evidence type="ECO:0000259" key="5">
    <source>
        <dbReference type="PROSITE" id="PS50102"/>
    </source>
</evidence>
<protein>
    <recommendedName>
        <fullName evidence="5">RRM domain-containing protein</fullName>
    </recommendedName>
</protein>
<dbReference type="PANTHER" id="PTHR48033:SF10">
    <property type="entry name" value="RNA-BINDING PROTEIN SQUID"/>
    <property type="match status" value="1"/>
</dbReference>